<keyword evidence="1" id="KW-0946">Virion</keyword>
<accession>A0A853JTD2</accession>
<proteinExistence type="predicted"/>
<evidence type="ECO:0000313" key="2">
    <source>
        <dbReference type="Proteomes" id="UP000586254"/>
    </source>
</evidence>
<sequence>MAGTFLNYPFDEELFMQAWAEEPDPVKTALLDSGVMVEDSQIAGQIAGGGNLYTIPFYKPLSGTPANYDGSTDVPVEETAADCQSGVVYGRTQGFMARDFVSDLSGADPMGHIAASVARFWNRYRQAVILKVLSAIFGITTPPDWKNKHTAEEVSATADPALITATHLNDLATQACGDNKNIFQLAIMHSDVAKTLENLQLLEFWKQTDANGIQRPVNLASCNGYTVLIDDGVPVEAVGGEGANKALKKYTTYLLGTGVLRHANGKLDKPGAVPVRDEITNGGQETLVTRIRETIHPNGFSFKIPTSSWTESPTDAQLAATANWACKFNPKAIPIARLITNG</sequence>
<organism evidence="1 2">
    <name type="scientific">Eubacterium callanderi</name>
    <dbReference type="NCBI Taxonomy" id="53442"/>
    <lineage>
        <taxon>Bacteria</taxon>
        <taxon>Bacillati</taxon>
        <taxon>Bacillota</taxon>
        <taxon>Clostridia</taxon>
        <taxon>Eubacteriales</taxon>
        <taxon>Eubacteriaceae</taxon>
        <taxon>Eubacterium</taxon>
    </lineage>
</organism>
<dbReference type="Proteomes" id="UP000586254">
    <property type="component" value="Unassembled WGS sequence"/>
</dbReference>
<protein>
    <submittedName>
        <fullName evidence="1">Coat protein</fullName>
    </submittedName>
</protein>
<dbReference type="AlphaFoldDB" id="A0A853JTD2"/>
<evidence type="ECO:0000313" key="1">
    <source>
        <dbReference type="EMBL" id="NZA39848.1"/>
    </source>
</evidence>
<comment type="caution">
    <text evidence="1">The sequence shown here is derived from an EMBL/GenBank/DDBJ whole genome shotgun (WGS) entry which is preliminary data.</text>
</comment>
<dbReference type="RefSeq" id="WP_180494078.1">
    <property type="nucleotide sequence ID" value="NZ_JACCKS010000027.1"/>
</dbReference>
<name>A0A853JTD2_9FIRM</name>
<dbReference type="EMBL" id="JACCKS010000027">
    <property type="protein sequence ID" value="NZA39848.1"/>
    <property type="molecule type" value="Genomic_DNA"/>
</dbReference>
<gene>
    <name evidence="1" type="ORF">H0N91_17365</name>
</gene>
<reference evidence="1 2" key="1">
    <citation type="submission" date="2020-07" db="EMBL/GenBank/DDBJ databases">
        <title>Organ Donor 1.</title>
        <authorList>
            <person name="Marsh A.J."/>
            <person name="Azcarate-Peril M.A."/>
        </authorList>
    </citation>
    <scope>NUCLEOTIDE SEQUENCE [LARGE SCALE GENOMIC DNA]</scope>
    <source>
        <strain evidence="1 2">AMC0717</strain>
    </source>
</reference>
<keyword evidence="1" id="KW-0167">Capsid protein</keyword>